<dbReference type="Proteomes" id="UP000001876">
    <property type="component" value="Unassembled WGS sequence"/>
</dbReference>
<evidence type="ECO:0000313" key="14">
    <source>
        <dbReference type="EMBL" id="EEH51589.1"/>
    </source>
</evidence>
<dbReference type="PANTHER" id="PTHR22996">
    <property type="entry name" value="MAHOGUNIN"/>
    <property type="match status" value="1"/>
</dbReference>
<keyword evidence="7 12" id="KW-0863">Zinc-finger</keyword>
<dbReference type="eggNOG" id="KOG4265">
    <property type="taxonomic scope" value="Eukaryota"/>
</dbReference>
<evidence type="ECO:0000313" key="15">
    <source>
        <dbReference type="Proteomes" id="UP000001876"/>
    </source>
</evidence>
<organism evidence="15">
    <name type="scientific">Micromonas pusilla (strain CCMP1545)</name>
    <name type="common">Picoplanktonic green alga</name>
    <dbReference type="NCBI Taxonomy" id="564608"/>
    <lineage>
        <taxon>Eukaryota</taxon>
        <taxon>Viridiplantae</taxon>
        <taxon>Chlorophyta</taxon>
        <taxon>Mamiellophyceae</taxon>
        <taxon>Mamiellales</taxon>
        <taxon>Mamiellaceae</taxon>
        <taxon>Micromonas</taxon>
    </lineage>
</organism>
<dbReference type="CDD" id="cd16789">
    <property type="entry name" value="mRING-HC-C3HC5_MGRN1-like"/>
    <property type="match status" value="1"/>
</dbReference>
<name>C1N7T8_MICPC</name>
<keyword evidence="15" id="KW-1185">Reference proteome</keyword>
<evidence type="ECO:0000256" key="7">
    <source>
        <dbReference type="ARBA" id="ARBA00022771"/>
    </source>
</evidence>
<dbReference type="OrthoDB" id="1711136at2759"/>
<dbReference type="EC" id="2.3.2.27" evidence="3"/>
<keyword evidence="5" id="KW-0519">Myristate</keyword>
<evidence type="ECO:0000256" key="4">
    <source>
        <dbReference type="ARBA" id="ARBA00022679"/>
    </source>
</evidence>
<dbReference type="KEGG" id="mpp:MICPUCDRAFT_49067"/>
<accession>C1N7T8</accession>
<dbReference type="InterPro" id="IPR001841">
    <property type="entry name" value="Znf_RING"/>
</dbReference>
<dbReference type="Pfam" id="PF26192">
    <property type="entry name" value="RNF157-like_N"/>
    <property type="match status" value="1"/>
</dbReference>
<proteinExistence type="inferred from homology"/>
<keyword evidence="4" id="KW-0808">Transferase</keyword>
<dbReference type="Pfam" id="PF13920">
    <property type="entry name" value="zf-C3HC4_3"/>
    <property type="match status" value="1"/>
</dbReference>
<dbReference type="SUPFAM" id="SSF57850">
    <property type="entry name" value="RING/U-box"/>
    <property type="match status" value="1"/>
</dbReference>
<comment type="pathway">
    <text evidence="2">Protein modification; protein ubiquitination.</text>
</comment>
<dbReference type="RefSeq" id="XP_003063967.1">
    <property type="nucleotide sequence ID" value="XM_003063921.1"/>
</dbReference>
<protein>
    <recommendedName>
        <fullName evidence="3">RING-type E3 ubiquitin transferase</fullName>
        <ecNumber evidence="3">2.3.2.27</ecNumber>
    </recommendedName>
</protein>
<evidence type="ECO:0000256" key="6">
    <source>
        <dbReference type="ARBA" id="ARBA00022723"/>
    </source>
</evidence>
<reference evidence="14 15" key="1">
    <citation type="journal article" date="2009" name="Science">
        <title>Green evolution and dynamic adaptations revealed by genomes of the marine picoeukaryotes Micromonas.</title>
        <authorList>
            <person name="Worden A.Z."/>
            <person name="Lee J.H."/>
            <person name="Mock T."/>
            <person name="Rouze P."/>
            <person name="Simmons M.P."/>
            <person name="Aerts A.L."/>
            <person name="Allen A.E."/>
            <person name="Cuvelier M.L."/>
            <person name="Derelle E."/>
            <person name="Everett M.V."/>
            <person name="Foulon E."/>
            <person name="Grimwood J."/>
            <person name="Gundlach H."/>
            <person name="Henrissat B."/>
            <person name="Napoli C."/>
            <person name="McDonald S.M."/>
            <person name="Parker M.S."/>
            <person name="Rombauts S."/>
            <person name="Salamov A."/>
            <person name="Von Dassow P."/>
            <person name="Badger J.H."/>
            <person name="Coutinho P.M."/>
            <person name="Demir E."/>
            <person name="Dubchak I."/>
            <person name="Gentemann C."/>
            <person name="Eikrem W."/>
            <person name="Gready J.E."/>
            <person name="John U."/>
            <person name="Lanier W."/>
            <person name="Lindquist E.A."/>
            <person name="Lucas S."/>
            <person name="Mayer K.F."/>
            <person name="Moreau H."/>
            <person name="Not F."/>
            <person name="Otillar R."/>
            <person name="Panaud O."/>
            <person name="Pangilinan J."/>
            <person name="Paulsen I."/>
            <person name="Piegu B."/>
            <person name="Poliakov A."/>
            <person name="Robbens S."/>
            <person name="Schmutz J."/>
            <person name="Toulza E."/>
            <person name="Wyss T."/>
            <person name="Zelensky A."/>
            <person name="Zhou K."/>
            <person name="Armbrust E.V."/>
            <person name="Bhattacharya D."/>
            <person name="Goodenough U.W."/>
            <person name="Van de Peer Y."/>
            <person name="Grigoriev I.V."/>
        </authorList>
    </citation>
    <scope>NUCLEOTIDE SEQUENCE [LARGE SCALE GENOMIC DNA]</scope>
    <source>
        <strain evidence="14 15">CCMP1545</strain>
    </source>
</reference>
<dbReference type="SMART" id="SM00184">
    <property type="entry name" value="RING"/>
    <property type="match status" value="1"/>
</dbReference>
<dbReference type="PROSITE" id="PS50089">
    <property type="entry name" value="ZF_RING_2"/>
    <property type="match status" value="1"/>
</dbReference>
<evidence type="ECO:0000256" key="8">
    <source>
        <dbReference type="ARBA" id="ARBA00022786"/>
    </source>
</evidence>
<keyword evidence="9" id="KW-0862">Zinc</keyword>
<dbReference type="InterPro" id="IPR045194">
    <property type="entry name" value="MGRN1/RNF157-like"/>
</dbReference>
<dbReference type="GO" id="GO:0061630">
    <property type="term" value="F:ubiquitin protein ligase activity"/>
    <property type="evidence" value="ECO:0007669"/>
    <property type="project" value="UniProtKB-EC"/>
</dbReference>
<evidence type="ECO:0000256" key="12">
    <source>
        <dbReference type="PROSITE-ProRule" id="PRU00175"/>
    </source>
</evidence>
<dbReference type="InterPro" id="IPR045195">
    <property type="entry name" value="LOG2-like_mRING_C3HC5"/>
</dbReference>
<keyword evidence="10" id="KW-0449">Lipoprotein</keyword>
<dbReference type="OMA" id="MKENIQP"/>
<dbReference type="AlphaFoldDB" id="C1N7T8"/>
<sequence length="285" mass="29987">MPPPQPPPPPPAVERTTKTATIRNHVNVKKTSVSCSAANPFSPNKLKISFKFDANLPCHSSVFVLAIEDRSAPGNALSQKVNAPGSAPRRVAHEKGLGQTYETAFTVDVSPYSLAELTSDNPDGPYAIVIRLECVTGGASAVEDVGTAPVGAPGCAQPSWVQHQTTFCKLRKRDDGSWGVIATKQKISVDGKSYELQEIFGIENCATGNPMGGGGGGGGDEGKECVVCLSEPRDTTVLPCRHMCMCGGCARELRHQSNKCPVCRSPVESLLEIKIADRDGGAAAS</sequence>
<evidence type="ECO:0000256" key="11">
    <source>
        <dbReference type="ARBA" id="ARBA00025721"/>
    </source>
</evidence>
<keyword evidence="8" id="KW-0833">Ubl conjugation pathway</keyword>
<dbReference type="Gene3D" id="3.30.40.10">
    <property type="entry name" value="Zinc/RING finger domain, C3HC4 (zinc finger)"/>
    <property type="match status" value="1"/>
</dbReference>
<dbReference type="EMBL" id="GG663750">
    <property type="protein sequence ID" value="EEH51589.1"/>
    <property type="molecule type" value="Genomic_DNA"/>
</dbReference>
<comment type="catalytic activity">
    <reaction evidence="1">
        <text>S-ubiquitinyl-[E2 ubiquitin-conjugating enzyme]-L-cysteine + [acceptor protein]-L-lysine = [E2 ubiquitin-conjugating enzyme]-L-cysteine + N(6)-ubiquitinyl-[acceptor protein]-L-lysine.</text>
        <dbReference type="EC" id="2.3.2.27"/>
    </reaction>
</comment>
<dbReference type="InterPro" id="IPR058981">
    <property type="entry name" value="MGRN1/RNF157-like_N"/>
</dbReference>
<gene>
    <name evidence="14" type="ORF">MICPUCDRAFT_49067</name>
</gene>
<evidence type="ECO:0000259" key="13">
    <source>
        <dbReference type="PROSITE" id="PS50089"/>
    </source>
</evidence>
<evidence type="ECO:0000256" key="9">
    <source>
        <dbReference type="ARBA" id="ARBA00022833"/>
    </source>
</evidence>
<evidence type="ECO:0000256" key="3">
    <source>
        <dbReference type="ARBA" id="ARBA00012483"/>
    </source>
</evidence>
<dbReference type="GO" id="GO:0008270">
    <property type="term" value="F:zinc ion binding"/>
    <property type="evidence" value="ECO:0007669"/>
    <property type="project" value="UniProtKB-KW"/>
</dbReference>
<comment type="similarity">
    <text evidence="11">Belongs to the RING-type zinc finger family. LOG2 subfamily.</text>
</comment>
<dbReference type="GeneID" id="9689408"/>
<dbReference type="InterPro" id="IPR013083">
    <property type="entry name" value="Znf_RING/FYVE/PHD"/>
</dbReference>
<dbReference type="STRING" id="564608.C1N7T8"/>
<evidence type="ECO:0000256" key="1">
    <source>
        <dbReference type="ARBA" id="ARBA00000900"/>
    </source>
</evidence>
<evidence type="ECO:0000256" key="10">
    <source>
        <dbReference type="ARBA" id="ARBA00023288"/>
    </source>
</evidence>
<feature type="domain" description="RING-type" evidence="13">
    <location>
        <begin position="225"/>
        <end position="264"/>
    </location>
</feature>
<dbReference type="FunFam" id="3.30.40.10:FF:000115">
    <property type="entry name" value="probable E3 ubiquitin-protein ligase LOG2"/>
    <property type="match status" value="1"/>
</dbReference>
<keyword evidence="6" id="KW-0479">Metal-binding</keyword>
<dbReference type="PANTHER" id="PTHR22996:SF0">
    <property type="entry name" value="RE60872P-RELATED"/>
    <property type="match status" value="1"/>
</dbReference>
<dbReference type="GO" id="GO:0016567">
    <property type="term" value="P:protein ubiquitination"/>
    <property type="evidence" value="ECO:0007669"/>
    <property type="project" value="TreeGrafter"/>
</dbReference>
<evidence type="ECO:0000256" key="2">
    <source>
        <dbReference type="ARBA" id="ARBA00004906"/>
    </source>
</evidence>
<evidence type="ECO:0000256" key="5">
    <source>
        <dbReference type="ARBA" id="ARBA00022707"/>
    </source>
</evidence>